<dbReference type="AlphaFoldDB" id="A0A1J5PPW4"/>
<dbReference type="EMBL" id="MLJW01003107">
    <property type="protein sequence ID" value="OIQ72848.1"/>
    <property type="molecule type" value="Genomic_DNA"/>
</dbReference>
<evidence type="ECO:0000313" key="1">
    <source>
        <dbReference type="EMBL" id="OIQ72848.1"/>
    </source>
</evidence>
<organism evidence="1">
    <name type="scientific">mine drainage metagenome</name>
    <dbReference type="NCBI Taxonomy" id="410659"/>
    <lineage>
        <taxon>unclassified sequences</taxon>
        <taxon>metagenomes</taxon>
        <taxon>ecological metagenomes</taxon>
    </lineage>
</organism>
<reference evidence="1" key="1">
    <citation type="submission" date="2016-10" db="EMBL/GenBank/DDBJ databases">
        <title>Sequence of Gallionella enrichment culture.</title>
        <authorList>
            <person name="Poehlein A."/>
            <person name="Muehling M."/>
            <person name="Daniel R."/>
        </authorList>
    </citation>
    <scope>NUCLEOTIDE SEQUENCE</scope>
</reference>
<proteinExistence type="predicted"/>
<gene>
    <name evidence="1" type="ORF">GALL_455230</name>
</gene>
<accession>A0A1J5PPW4</accession>
<sequence length="299" mass="32961">MKPLHQRTTLVTGYATRKQHMAPVALRQSAPDQFMRAQPLAKHHRFGRRVFKQFIEQRHQLIHLVAMVGFMVKQVSAVASHAHVLQGAVQATLVGIRQKTGLAPARHDAHHGIPVFVMVQTLLGCQGNKDAVIHALWQLRQHLGLAPAQHHRLQRFANVVKTAIPRHPARLVAQLVFAQDAPGRPEPVLIDKLHDRNQFFQPVFQRGAGQHHGIGAGNAFEGTRGDRVPVFDALRLIGNHQVRGPGRDQVGITRQCFVMGDLAESVVSVLLLALGAQPVDHLCIAFGKAGKLILPLVLE</sequence>
<comment type="caution">
    <text evidence="1">The sequence shown here is derived from an EMBL/GenBank/DDBJ whole genome shotgun (WGS) entry which is preliminary data.</text>
</comment>
<name>A0A1J5PPW4_9ZZZZ</name>
<protein>
    <submittedName>
        <fullName evidence="1">Uncharacterized protein</fullName>
    </submittedName>
</protein>